<organism evidence="2 3">
    <name type="scientific">Microdochium bolleyi</name>
    <dbReference type="NCBI Taxonomy" id="196109"/>
    <lineage>
        <taxon>Eukaryota</taxon>
        <taxon>Fungi</taxon>
        <taxon>Dikarya</taxon>
        <taxon>Ascomycota</taxon>
        <taxon>Pezizomycotina</taxon>
        <taxon>Sordariomycetes</taxon>
        <taxon>Xylariomycetidae</taxon>
        <taxon>Xylariales</taxon>
        <taxon>Microdochiaceae</taxon>
        <taxon>Microdochium</taxon>
    </lineage>
</organism>
<keyword evidence="3" id="KW-1185">Reference proteome</keyword>
<dbReference type="GO" id="GO:0005768">
    <property type="term" value="C:endosome"/>
    <property type="evidence" value="ECO:0007669"/>
    <property type="project" value="TreeGrafter"/>
</dbReference>
<evidence type="ECO:0000256" key="1">
    <source>
        <dbReference type="SAM" id="MobiDB-lite"/>
    </source>
</evidence>
<dbReference type="Pfam" id="PF08432">
    <property type="entry name" value="Vfa1"/>
    <property type="match status" value="1"/>
</dbReference>
<dbReference type="PANTHER" id="PTHR28218">
    <property type="entry name" value="VPS4-ASSOCIATED PROTEIN 1"/>
    <property type="match status" value="1"/>
</dbReference>
<gene>
    <name evidence="2" type="ORF">Micbo1qcDRAFT_2075</name>
</gene>
<dbReference type="OrthoDB" id="2158714at2759"/>
<protein>
    <submittedName>
        <fullName evidence="2">VPS4-associated protein 1</fullName>
    </submittedName>
</protein>
<dbReference type="InParanoid" id="A0A136JHL1"/>
<feature type="compositionally biased region" description="Basic and acidic residues" evidence="1">
    <location>
        <begin position="154"/>
        <end position="172"/>
    </location>
</feature>
<dbReference type="GO" id="GO:0007034">
    <property type="term" value="P:vacuolar transport"/>
    <property type="evidence" value="ECO:0007669"/>
    <property type="project" value="TreeGrafter"/>
</dbReference>
<dbReference type="AlphaFoldDB" id="A0A136JHL1"/>
<dbReference type="EMBL" id="KQ964245">
    <property type="protein sequence ID" value="KXJ96640.1"/>
    <property type="molecule type" value="Genomic_DNA"/>
</dbReference>
<sequence>MSFPNIWHHRKVADTASRGCEICYKPTTSVLTTPGKQDFFYTCATHLKDKTFCNPIVDQEALAAKKKKEMDEELERVKKEYEEKQRLKKEKEQAKDKKKDDDKDGKDADKKKESDDKADKPADQAKAGTTGTESPKDEEEPRVFALQKNFYQQRVDRKRQAERAKKLREQMRDPSFFPSVPKEKP</sequence>
<accession>A0A136JHL1</accession>
<dbReference type="InterPro" id="IPR013640">
    <property type="entry name" value="Vfa1"/>
</dbReference>
<evidence type="ECO:0000313" key="2">
    <source>
        <dbReference type="EMBL" id="KXJ96640.1"/>
    </source>
</evidence>
<name>A0A136JHL1_9PEZI</name>
<proteinExistence type="predicted"/>
<evidence type="ECO:0000313" key="3">
    <source>
        <dbReference type="Proteomes" id="UP000070501"/>
    </source>
</evidence>
<dbReference type="FunCoup" id="A0A136JHL1">
    <property type="interactions" value="6"/>
</dbReference>
<feature type="region of interest" description="Disordered" evidence="1">
    <location>
        <begin position="64"/>
        <end position="185"/>
    </location>
</feature>
<reference evidence="3" key="1">
    <citation type="submission" date="2016-02" db="EMBL/GenBank/DDBJ databases">
        <title>Draft genome sequence of Microdochium bolleyi, a fungal endophyte of beachgrass.</title>
        <authorList>
            <consortium name="DOE Joint Genome Institute"/>
            <person name="David A.S."/>
            <person name="May G."/>
            <person name="Haridas S."/>
            <person name="Lim J."/>
            <person name="Wang M."/>
            <person name="Labutti K."/>
            <person name="Lipzen A."/>
            <person name="Barry K."/>
            <person name="Grigoriev I.V."/>
        </authorList>
    </citation>
    <scope>NUCLEOTIDE SEQUENCE [LARGE SCALE GENOMIC DNA]</scope>
    <source>
        <strain evidence="3">J235TASD1</strain>
    </source>
</reference>
<dbReference type="Proteomes" id="UP000070501">
    <property type="component" value="Unassembled WGS sequence"/>
</dbReference>
<dbReference type="PANTHER" id="PTHR28218:SF1">
    <property type="entry name" value="VPS4-ASSOCIATED PROTEIN 1"/>
    <property type="match status" value="1"/>
</dbReference>
<feature type="compositionally biased region" description="Basic and acidic residues" evidence="1">
    <location>
        <begin position="75"/>
        <end position="123"/>
    </location>
</feature>